<keyword evidence="2" id="KW-1185">Reference proteome</keyword>
<evidence type="ECO:0000313" key="1">
    <source>
        <dbReference type="EMBL" id="RDW67096.1"/>
    </source>
</evidence>
<dbReference type="GeneID" id="38119332"/>
<evidence type="ECO:0000313" key="2">
    <source>
        <dbReference type="Proteomes" id="UP000256690"/>
    </source>
</evidence>
<organism evidence="1 2">
    <name type="scientific">Aspergillus mulundensis</name>
    <dbReference type="NCBI Taxonomy" id="1810919"/>
    <lineage>
        <taxon>Eukaryota</taxon>
        <taxon>Fungi</taxon>
        <taxon>Dikarya</taxon>
        <taxon>Ascomycota</taxon>
        <taxon>Pezizomycotina</taxon>
        <taxon>Eurotiomycetes</taxon>
        <taxon>Eurotiomycetidae</taxon>
        <taxon>Eurotiales</taxon>
        <taxon>Aspergillaceae</taxon>
        <taxon>Aspergillus</taxon>
        <taxon>Aspergillus subgen. Nidulantes</taxon>
    </lineage>
</organism>
<gene>
    <name evidence="1" type="ORF">DSM5745_08962</name>
</gene>
<dbReference type="AlphaFoldDB" id="A0A3D8QZ69"/>
<reference evidence="1 2" key="1">
    <citation type="journal article" date="2018" name="IMA Fungus">
        <title>IMA Genome-F 9: Draft genome sequence of Annulohypoxylon stygium, Aspergillus mulundensis, Berkeleyomyces basicola (syn. Thielaviopsis basicola), Ceratocystis smalleyi, two Cercospora beticola strains, Coleophoma cylindrospora, Fusarium fracticaudum, Phialophora cf. hyalina, and Morchella septimelata.</title>
        <authorList>
            <person name="Wingfield B.D."/>
            <person name="Bills G.F."/>
            <person name="Dong Y."/>
            <person name="Huang W."/>
            <person name="Nel W.J."/>
            <person name="Swalarsk-Parry B.S."/>
            <person name="Vaghefi N."/>
            <person name="Wilken P.M."/>
            <person name="An Z."/>
            <person name="de Beer Z.W."/>
            <person name="De Vos L."/>
            <person name="Chen L."/>
            <person name="Duong T.A."/>
            <person name="Gao Y."/>
            <person name="Hammerbacher A."/>
            <person name="Kikkert J.R."/>
            <person name="Li Y."/>
            <person name="Li H."/>
            <person name="Li K."/>
            <person name="Li Q."/>
            <person name="Liu X."/>
            <person name="Ma X."/>
            <person name="Naidoo K."/>
            <person name="Pethybridge S.J."/>
            <person name="Sun J."/>
            <person name="Steenkamp E.T."/>
            <person name="van der Nest M.A."/>
            <person name="van Wyk S."/>
            <person name="Wingfield M.J."/>
            <person name="Xiong C."/>
            <person name="Yue Q."/>
            <person name="Zhang X."/>
        </authorList>
    </citation>
    <scope>NUCLEOTIDE SEQUENCE [LARGE SCALE GENOMIC DNA]</scope>
    <source>
        <strain evidence="1 2">DSM 5745</strain>
    </source>
</reference>
<dbReference type="Proteomes" id="UP000256690">
    <property type="component" value="Unassembled WGS sequence"/>
</dbReference>
<comment type="caution">
    <text evidence="1">The sequence shown here is derived from an EMBL/GenBank/DDBJ whole genome shotgun (WGS) entry which is preliminary data.</text>
</comment>
<dbReference type="InterPro" id="IPR011044">
    <property type="entry name" value="Quino_amine_DH_bsu"/>
</dbReference>
<dbReference type="RefSeq" id="XP_026600064.1">
    <property type="nucleotide sequence ID" value="XM_026750978.1"/>
</dbReference>
<dbReference type="OrthoDB" id="6058203at2759"/>
<dbReference type="STRING" id="1810919.A0A3D8QZ69"/>
<proteinExistence type="predicted"/>
<name>A0A3D8QZ69_9EURO</name>
<accession>A0A3D8QZ69</accession>
<dbReference type="SUPFAM" id="SSF50969">
    <property type="entry name" value="YVTN repeat-like/Quinoprotein amine dehydrogenase"/>
    <property type="match status" value="1"/>
</dbReference>
<dbReference type="EMBL" id="PVWQ01000012">
    <property type="protein sequence ID" value="RDW67096.1"/>
    <property type="molecule type" value="Genomic_DNA"/>
</dbReference>
<sequence length="474" mass="53544">MPSSRTPGPPLDTSSLSTRSLFLLLKARASKQLYGSQFDASCTTFRFGDRVPNIKASSLAVDADETLIITPYSQDVVQILQVRNGQIAPLRQARLPWYESGSIEILKTAYGDDRLYVLYRFTPFMEGDDHPFVRQAREYGRNGFIYLACHPLELSSNPVRMTMFPGYEDFNPSALAVATDGAFAIVWCHRMSLSHAVVHYTAIDKSEYDIAPNLVGFSYSSRQLRRFTGGPMIRDLAFNDRSSQLLYYYQGRSLYAGYQNIASSTMYENSTSVQFTHGLSLLYSIEVPFFGTHESDGFACRWMYLSLGIATHRKENWTVACLLRSEAICRAGNCGHAMNLERGRRLTQWDVVARLYGFRNATSSLGCKVAASPKGTRIAIANWNVLYIWALEPEALIEMDPRNYYQSSWRSSSTGQIELQPIVLRLDAVCFQLRFTKEEDELVVITDQGIMVWDLTSPSGNRTCQNWQSILTAN</sequence>
<protein>
    <submittedName>
        <fullName evidence="1">Uncharacterized protein</fullName>
    </submittedName>
</protein>